<accession>D5AVY4</accession>
<protein>
    <submittedName>
        <fullName evidence="1">Uncharacterized protein</fullName>
    </submittedName>
</protein>
<proteinExistence type="predicted"/>
<dbReference type="Pfam" id="PF10878">
    <property type="entry name" value="DUF2672"/>
    <property type="match status" value="1"/>
</dbReference>
<dbReference type="AlphaFoldDB" id="D5AVY4"/>
<dbReference type="GeneID" id="57569189"/>
<sequence length="103" mass="12391">MSFTQILLILFVWILVTKPHDLFFIIKKLKTIKASFIKSFFIKDIDESLETEQINFYLKRIINLEGYYYGNYDLTTIKEKYYTLIINNAFIENEIVPDLIEKH</sequence>
<dbReference type="RefSeq" id="WP_004596584.1">
    <property type="nucleotide sequence ID" value="NC_017560.1"/>
</dbReference>
<evidence type="ECO:0000313" key="1">
    <source>
        <dbReference type="EMBL" id="ADE29573.1"/>
    </source>
</evidence>
<dbReference type="Proteomes" id="UP000006931">
    <property type="component" value="Chromosome"/>
</dbReference>
<name>D5AVY4_RICPP</name>
<reference evidence="1 2" key="1">
    <citation type="journal article" date="2010" name="Genome Res.">
        <title>Genomic, proteomic, and transcriptomic analysis of virulent and avirulent Rickettsia prowazekii reveals its adaptive mutation capabilities.</title>
        <authorList>
            <person name="Bechah Y."/>
            <person name="El Karkouri K."/>
            <person name="Mediannikov O."/>
            <person name="Leroy Q."/>
            <person name="Pelletier N."/>
            <person name="Robert C."/>
            <person name="Medigue C."/>
            <person name="Mege J.L."/>
            <person name="Raoult D."/>
        </authorList>
    </citation>
    <scope>NUCLEOTIDE SEQUENCE [LARGE SCALE GENOMIC DNA]</scope>
    <source>
        <strain evidence="1 2">Rp22</strain>
    </source>
</reference>
<dbReference type="EMBL" id="CP001584">
    <property type="protein sequence ID" value="ADE29573.1"/>
    <property type="molecule type" value="Genomic_DNA"/>
</dbReference>
<dbReference type="InterPro" id="IPR022718">
    <property type="entry name" value="DUF2672"/>
</dbReference>
<gene>
    <name evidence="1" type="ordered locus">rpr22_CDS059</name>
</gene>
<dbReference type="PATRIC" id="fig|449216.3.peg.60"/>
<organism evidence="1 2">
    <name type="scientific">Rickettsia prowazekii (strain Rp22)</name>
    <dbReference type="NCBI Taxonomy" id="449216"/>
    <lineage>
        <taxon>Bacteria</taxon>
        <taxon>Pseudomonadati</taxon>
        <taxon>Pseudomonadota</taxon>
        <taxon>Alphaproteobacteria</taxon>
        <taxon>Rickettsiales</taxon>
        <taxon>Rickettsiaceae</taxon>
        <taxon>Rickettsieae</taxon>
        <taxon>Rickettsia</taxon>
        <taxon>typhus group</taxon>
    </lineage>
</organism>
<dbReference type="KEGG" id="rpq:rpr22_CDS059"/>
<dbReference type="HOGENOM" id="CLU_177035_0_0_5"/>
<evidence type="ECO:0000313" key="2">
    <source>
        <dbReference type="Proteomes" id="UP000006931"/>
    </source>
</evidence>